<name>A0AA38TEG9_9ASTR</name>
<organism evidence="1 2">
    <name type="scientific">Centaurea solstitialis</name>
    <name type="common">yellow star-thistle</name>
    <dbReference type="NCBI Taxonomy" id="347529"/>
    <lineage>
        <taxon>Eukaryota</taxon>
        <taxon>Viridiplantae</taxon>
        <taxon>Streptophyta</taxon>
        <taxon>Embryophyta</taxon>
        <taxon>Tracheophyta</taxon>
        <taxon>Spermatophyta</taxon>
        <taxon>Magnoliopsida</taxon>
        <taxon>eudicotyledons</taxon>
        <taxon>Gunneridae</taxon>
        <taxon>Pentapetalae</taxon>
        <taxon>asterids</taxon>
        <taxon>campanulids</taxon>
        <taxon>Asterales</taxon>
        <taxon>Asteraceae</taxon>
        <taxon>Carduoideae</taxon>
        <taxon>Cardueae</taxon>
        <taxon>Centaureinae</taxon>
        <taxon>Centaurea</taxon>
    </lineage>
</organism>
<evidence type="ECO:0000313" key="1">
    <source>
        <dbReference type="EMBL" id="KAJ9549158.1"/>
    </source>
</evidence>
<dbReference type="Proteomes" id="UP001172457">
    <property type="component" value="Chromosome 5"/>
</dbReference>
<evidence type="ECO:0000313" key="2">
    <source>
        <dbReference type="Proteomes" id="UP001172457"/>
    </source>
</evidence>
<reference evidence="1" key="1">
    <citation type="submission" date="2023-03" db="EMBL/GenBank/DDBJ databases">
        <title>Chromosome-scale reference genome and RAD-based genetic map of yellow starthistle (Centaurea solstitialis) reveal putative structural variation and QTLs associated with invader traits.</title>
        <authorList>
            <person name="Reatini B."/>
            <person name="Cang F.A."/>
            <person name="Jiang Q."/>
            <person name="Mckibben M.T.W."/>
            <person name="Barker M.S."/>
            <person name="Rieseberg L.H."/>
            <person name="Dlugosch K.M."/>
        </authorList>
    </citation>
    <scope>NUCLEOTIDE SEQUENCE</scope>
    <source>
        <strain evidence="1">CAN-66</strain>
        <tissue evidence="1">Leaf</tissue>
    </source>
</reference>
<protein>
    <submittedName>
        <fullName evidence="1">Uncharacterized protein</fullName>
    </submittedName>
</protein>
<keyword evidence="2" id="KW-1185">Reference proteome</keyword>
<accession>A0AA38TEG9</accession>
<dbReference type="AlphaFoldDB" id="A0AA38TEG9"/>
<comment type="caution">
    <text evidence="1">The sequence shown here is derived from an EMBL/GenBank/DDBJ whole genome shotgun (WGS) entry which is preliminary data.</text>
</comment>
<proteinExistence type="predicted"/>
<gene>
    <name evidence="1" type="ORF">OSB04_021701</name>
</gene>
<sequence length="336" mass="38437">MAWELEQEKRMKYPLLFPDWQELRGRSFLEGGEKLERNFKEKAKRNWWLKAVQVRIGGCDCKTTLERLELNRHHPWRWCDGGAVVVWWRLAAITTGRLGNRQGAAVRGDMYIMHVRFMAHEDFKTEKCTGYLIIISRENDSSLVTNNESRDVVGDQDYVCVGKRGSAWTCTRVQMLYAARQGVDMWIRTELDTSHLGVARPSNGCRTAWSHGINTQWPPGCSPSDSNLGWLLHLPQALTGRLPHLLNAKPISSSMSTFASLALGDSTTTISKLWEPFRMSHLSRLHITFGVNKVWQFMHPTENQEDSKTNSSSMVYESCMILAQFFMPTLIPLSTL</sequence>
<dbReference type="EMBL" id="JARYMX010000005">
    <property type="protein sequence ID" value="KAJ9549158.1"/>
    <property type="molecule type" value="Genomic_DNA"/>
</dbReference>